<evidence type="ECO:0000313" key="1">
    <source>
        <dbReference type="EMBL" id="CAB4546441.1"/>
    </source>
</evidence>
<dbReference type="EMBL" id="CAEZSN010000090">
    <property type="protein sequence ID" value="CAB4546441.1"/>
    <property type="molecule type" value="Genomic_DNA"/>
</dbReference>
<protein>
    <submittedName>
        <fullName evidence="1">Unannotated protein</fullName>
    </submittedName>
</protein>
<accession>A0A6J6C4X3</accession>
<dbReference type="AlphaFoldDB" id="A0A6J6C4X3"/>
<proteinExistence type="predicted"/>
<organism evidence="1">
    <name type="scientific">freshwater metagenome</name>
    <dbReference type="NCBI Taxonomy" id="449393"/>
    <lineage>
        <taxon>unclassified sequences</taxon>
        <taxon>metagenomes</taxon>
        <taxon>ecological metagenomes</taxon>
    </lineage>
</organism>
<name>A0A6J6C4X3_9ZZZZ</name>
<gene>
    <name evidence="1" type="ORF">UFOPK1433_00829</name>
</gene>
<reference evidence="1" key="1">
    <citation type="submission" date="2020-05" db="EMBL/GenBank/DDBJ databases">
        <authorList>
            <person name="Chiriac C."/>
            <person name="Salcher M."/>
            <person name="Ghai R."/>
            <person name="Kavagutti S V."/>
        </authorList>
    </citation>
    <scope>NUCLEOTIDE SEQUENCE</scope>
</reference>
<sequence>MSNEIVENVASELERIAALPIGEQPAAYSQLQQKLQQVLDGKPWSE</sequence>